<evidence type="ECO:0000256" key="2">
    <source>
        <dbReference type="RuleBase" id="RU367031"/>
    </source>
</evidence>
<dbReference type="PANTHER" id="PTHR31500:SF57">
    <property type="entry name" value="AT-HOOK MOTIF NUCLEAR-LOCALIZED PROTEIN 10"/>
    <property type="match status" value="1"/>
</dbReference>
<keyword evidence="6" id="KW-1185">Reference proteome</keyword>
<dbReference type="GO" id="GO:0003680">
    <property type="term" value="F:minor groove of adenine-thymine-rich DNA binding"/>
    <property type="evidence" value="ECO:0007669"/>
    <property type="project" value="UniProtKB-UniRule"/>
</dbReference>
<comment type="domain">
    <text evidence="2">The PPC domain mediates interactions between AHL proteins.</text>
</comment>
<feature type="region of interest" description="Disordered" evidence="3">
    <location>
        <begin position="303"/>
        <end position="326"/>
    </location>
</feature>
<dbReference type="GO" id="GO:0005634">
    <property type="term" value="C:nucleus"/>
    <property type="evidence" value="ECO:0007669"/>
    <property type="project" value="UniProtKB-SubCell"/>
</dbReference>
<dbReference type="Proteomes" id="UP001633002">
    <property type="component" value="Unassembled WGS sequence"/>
</dbReference>
<accession>A0ABD3I9P8</accession>
<feature type="region of interest" description="Disordered" evidence="3">
    <location>
        <begin position="354"/>
        <end position="426"/>
    </location>
</feature>
<dbReference type="InterPro" id="IPR017956">
    <property type="entry name" value="AT_hook_DNA-bd_motif"/>
</dbReference>
<dbReference type="AlphaFoldDB" id="A0ABD3I9P8"/>
<feature type="compositionally biased region" description="Low complexity" evidence="3">
    <location>
        <begin position="139"/>
        <end position="153"/>
    </location>
</feature>
<organism evidence="5 6">
    <name type="scientific">Riccia sorocarpa</name>
    <dbReference type="NCBI Taxonomy" id="122646"/>
    <lineage>
        <taxon>Eukaryota</taxon>
        <taxon>Viridiplantae</taxon>
        <taxon>Streptophyta</taxon>
        <taxon>Embryophyta</taxon>
        <taxon>Marchantiophyta</taxon>
        <taxon>Marchantiopsida</taxon>
        <taxon>Marchantiidae</taxon>
        <taxon>Marchantiales</taxon>
        <taxon>Ricciaceae</taxon>
        <taxon>Riccia</taxon>
    </lineage>
</organism>
<protein>
    <recommendedName>
        <fullName evidence="2">AT-hook motif nuclear-localized protein</fullName>
    </recommendedName>
</protein>
<dbReference type="EMBL" id="JBJQOH010000001">
    <property type="protein sequence ID" value="KAL3699027.1"/>
    <property type="molecule type" value="Genomic_DNA"/>
</dbReference>
<dbReference type="SMART" id="SM00384">
    <property type="entry name" value="AT_hook"/>
    <property type="match status" value="2"/>
</dbReference>
<feature type="domain" description="PPC" evidence="4">
    <location>
        <begin position="182"/>
        <end position="327"/>
    </location>
</feature>
<evidence type="ECO:0000313" key="6">
    <source>
        <dbReference type="Proteomes" id="UP001633002"/>
    </source>
</evidence>
<feature type="compositionally biased region" description="Low complexity" evidence="3">
    <location>
        <begin position="61"/>
        <end position="81"/>
    </location>
</feature>
<dbReference type="Pfam" id="PF03479">
    <property type="entry name" value="PCC"/>
    <property type="match status" value="1"/>
</dbReference>
<feature type="region of interest" description="Disordered" evidence="3">
    <location>
        <begin position="109"/>
        <end position="170"/>
    </location>
</feature>
<feature type="compositionally biased region" description="Polar residues" evidence="3">
    <location>
        <begin position="312"/>
        <end position="326"/>
    </location>
</feature>
<proteinExistence type="predicted"/>
<feature type="region of interest" description="Disordered" evidence="3">
    <location>
        <begin position="1"/>
        <end position="90"/>
    </location>
</feature>
<dbReference type="InterPro" id="IPR005175">
    <property type="entry name" value="PPC_dom"/>
</dbReference>
<keyword evidence="2" id="KW-0805">Transcription regulation</keyword>
<evidence type="ECO:0000313" key="5">
    <source>
        <dbReference type="EMBL" id="KAL3699027.1"/>
    </source>
</evidence>
<dbReference type="PANTHER" id="PTHR31500">
    <property type="entry name" value="AT-HOOK MOTIF NUCLEAR-LOCALIZED PROTEIN 9"/>
    <property type="match status" value="1"/>
</dbReference>
<keyword evidence="2" id="KW-0238">DNA-binding</keyword>
<name>A0ABD3I9P8_9MARC</name>
<comment type="subcellular location">
    <subcellularLocation>
        <location evidence="2">Nucleus</location>
    </subcellularLocation>
</comment>
<evidence type="ECO:0000259" key="4">
    <source>
        <dbReference type="PROSITE" id="PS51742"/>
    </source>
</evidence>
<dbReference type="PROSITE" id="PS51742">
    <property type="entry name" value="PPC"/>
    <property type="match status" value="1"/>
</dbReference>
<dbReference type="PRINTS" id="PR00929">
    <property type="entry name" value="ATHOOK"/>
</dbReference>
<gene>
    <name evidence="5" type="ORF">R1sor_017049</name>
</gene>
<keyword evidence="2" id="KW-0804">Transcription</keyword>
<sequence>MDARDGAGSGGGSNMQGSLGLHLQQRPAAGGTSMPSTTAGLLTPSPIRVAPPSNATAMTLASPNQANNSSSSPSDGAAPSSHTGIISMNIGQSGSNYSPITTTGLVAATLAARPSDPPKRKRGRPRKYPGADGSPGGMSLALSPISSKSPLSPSEKRGRGRPPGSGKKQQLAALGAWLAGAAGAGFTPHVITIAAGEDVANKVFGFSQQGPRAVCILSANGSISNVTLRHDSSFGGNITYEGRYEILSLSGSFLPTDVGGTRSRTGGLSVSLASNDGKVVGGSVSGLLVAATPVQIVVGSFIPDTGVKPTRLPTSSSPTGNGEPNTSMMTAIGLAPGIASSGVTVVATPIATPARPMSSTKTETPGAGRVGSSSTPSSTPNHQGGSASGPAPTPPQSIGLFPSPTWQSTEASRRTSTDINISLPGG</sequence>
<dbReference type="InterPro" id="IPR039605">
    <property type="entry name" value="AHL"/>
</dbReference>
<dbReference type="SUPFAM" id="SSF117856">
    <property type="entry name" value="AF0104/ALDC/Ptd012-like"/>
    <property type="match status" value="1"/>
</dbReference>
<feature type="compositionally biased region" description="Polar residues" evidence="3">
    <location>
        <begin position="371"/>
        <end position="382"/>
    </location>
</feature>
<dbReference type="Gene3D" id="3.30.1330.80">
    <property type="entry name" value="Hypothetical protein, similar to alpha- acetolactate decarboxylase, domain 2"/>
    <property type="match status" value="1"/>
</dbReference>
<dbReference type="CDD" id="cd11378">
    <property type="entry name" value="DUF296"/>
    <property type="match status" value="1"/>
</dbReference>
<keyword evidence="2" id="KW-0539">Nucleus</keyword>
<comment type="function">
    <text evidence="1 2">Transcription factor that specifically binds AT-rich DNA sequences related to the nuclear matrix attachment regions (MARs).</text>
</comment>
<comment type="caution">
    <text evidence="5">The sequence shown here is derived from an EMBL/GenBank/DDBJ whole genome shotgun (WGS) entry which is preliminary data.</text>
</comment>
<evidence type="ECO:0000256" key="1">
    <source>
        <dbReference type="ARBA" id="ARBA00003687"/>
    </source>
</evidence>
<reference evidence="5 6" key="1">
    <citation type="submission" date="2024-09" db="EMBL/GenBank/DDBJ databases">
        <title>Chromosome-scale assembly of Riccia sorocarpa.</title>
        <authorList>
            <person name="Paukszto L."/>
        </authorList>
    </citation>
    <scope>NUCLEOTIDE SEQUENCE [LARGE SCALE GENOMIC DNA]</scope>
    <source>
        <strain evidence="5">LP-2024</strain>
        <tissue evidence="5">Aerial parts of the thallus</tissue>
    </source>
</reference>
<evidence type="ECO:0000256" key="3">
    <source>
        <dbReference type="SAM" id="MobiDB-lite"/>
    </source>
</evidence>